<evidence type="ECO:0000313" key="1">
    <source>
        <dbReference type="EMBL" id="SCN45791.1"/>
    </source>
</evidence>
<dbReference type="RefSeq" id="YP_010091713.1">
    <property type="nucleotide sequence ID" value="NC_055726.1"/>
</dbReference>
<accession>A0A1D3RKM2</accession>
<dbReference type="EMBL" id="LT614807">
    <property type="protein sequence ID" value="SCN45791.1"/>
    <property type="molecule type" value="Genomic_DNA"/>
</dbReference>
<keyword evidence="2" id="KW-1185">Reference proteome</keyword>
<organism evidence="1 2">
    <name type="scientific">Cronobacter phage Pet-CM3-4</name>
    <dbReference type="NCBI Taxonomy" id="1892569"/>
    <lineage>
        <taxon>Viruses</taxon>
        <taxon>Duplodnaviria</taxon>
        <taxon>Heunggongvirae</taxon>
        <taxon>Uroviricota</taxon>
        <taxon>Caudoviricetes</taxon>
        <taxon>Pantevenvirales</taxon>
        <taxon>Straboviridae</taxon>
        <taxon>Tevenvirinae</taxon>
        <taxon>Karamvirus</taxon>
        <taxon>Karamvirus petcm34</taxon>
    </lineage>
</organism>
<dbReference type="Proteomes" id="UP000279601">
    <property type="component" value="Segment"/>
</dbReference>
<evidence type="ECO:0000313" key="2">
    <source>
        <dbReference type="Proteomes" id="UP000279601"/>
    </source>
</evidence>
<dbReference type="InterPro" id="IPR034696">
    <property type="entry name" value="RI_T4"/>
</dbReference>
<dbReference type="GeneID" id="65109245"/>
<dbReference type="Pfam" id="PF24205">
    <property type="entry name" value="Antiholin"/>
    <property type="match status" value="1"/>
</dbReference>
<name>A0A1D3RKM2_9CAUD</name>
<sequence length="91" mass="10103">MTLRALAAILFAATLISPVSAEEANFEQYADGAMAVYSKFKEPSKEESERFFSFIKQKWAASSCTTQCTEEGVHAGKQYVSLTKVKLENEI</sequence>
<dbReference type="KEGG" id="vg:65109245"/>
<proteinExistence type="predicted"/>
<protein>
    <submittedName>
        <fullName evidence="1">Lysis inhibition regulator membrane protein</fullName>
    </submittedName>
</protein>
<reference evidence="2" key="1">
    <citation type="submission" date="2016-09" db="EMBL/GenBank/DDBJ databases">
        <authorList>
            <person name="Kajsik M."/>
        </authorList>
    </citation>
    <scope>NUCLEOTIDE SEQUENCE [LARGE SCALE GENOMIC DNA]</scope>
</reference>